<feature type="compositionally biased region" description="Low complexity" evidence="5">
    <location>
        <begin position="522"/>
        <end position="570"/>
    </location>
</feature>
<dbReference type="EMBL" id="HG992980">
    <property type="protein sequence ID" value="CAE7032179.1"/>
    <property type="molecule type" value="Genomic_DNA"/>
</dbReference>
<proteinExistence type="predicted"/>
<feature type="compositionally biased region" description="Polar residues" evidence="5">
    <location>
        <begin position="336"/>
        <end position="345"/>
    </location>
</feature>
<dbReference type="InterPro" id="IPR049892">
    <property type="entry name" value="AA9"/>
</dbReference>
<comment type="subcellular location">
    <subcellularLocation>
        <location evidence="2">Secreted</location>
    </subcellularLocation>
</comment>
<dbReference type="PANTHER" id="PTHR33353:SF34">
    <property type="entry name" value="ENDO-BETA-1,4-GLUCANASE D"/>
    <property type="match status" value="1"/>
</dbReference>
<reference evidence="8" key="1">
    <citation type="submission" date="2021-02" db="EMBL/GenBank/DDBJ databases">
        <authorList>
            <person name="Syme A R."/>
            <person name="Syme A R."/>
            <person name="Moolhuijzen P."/>
        </authorList>
    </citation>
    <scope>NUCLEOTIDE SEQUENCE</scope>
    <source>
        <strain evidence="8">W1-1</strain>
    </source>
</reference>
<dbReference type="Proteomes" id="UP000472372">
    <property type="component" value="Chromosome 4"/>
</dbReference>
<evidence type="ECO:0000313" key="8">
    <source>
        <dbReference type="EMBL" id="CAE7032179.1"/>
    </source>
</evidence>
<comment type="cofactor">
    <cofactor evidence="1">
        <name>Cu(2+)</name>
        <dbReference type="ChEBI" id="CHEBI:29036"/>
    </cofactor>
</comment>
<name>A0A6S6W0G1_9PLEO</name>
<evidence type="ECO:0000256" key="2">
    <source>
        <dbReference type="ARBA" id="ARBA00004613"/>
    </source>
</evidence>
<protein>
    <submittedName>
        <fullName evidence="8">Glyco hydro 61 multi-domain protein</fullName>
    </submittedName>
</protein>
<feature type="region of interest" description="Disordered" evidence="5">
    <location>
        <begin position="589"/>
        <end position="609"/>
    </location>
</feature>
<feature type="compositionally biased region" description="Basic residues" evidence="5">
    <location>
        <begin position="598"/>
        <end position="609"/>
    </location>
</feature>
<evidence type="ECO:0000256" key="4">
    <source>
        <dbReference type="ARBA" id="ARBA00023157"/>
    </source>
</evidence>
<organism evidence="8 9">
    <name type="scientific">Pyrenophora teres f. teres</name>
    <dbReference type="NCBI Taxonomy" id="97479"/>
    <lineage>
        <taxon>Eukaryota</taxon>
        <taxon>Fungi</taxon>
        <taxon>Dikarya</taxon>
        <taxon>Ascomycota</taxon>
        <taxon>Pezizomycotina</taxon>
        <taxon>Dothideomycetes</taxon>
        <taxon>Pleosporomycetidae</taxon>
        <taxon>Pleosporales</taxon>
        <taxon>Pleosporineae</taxon>
        <taxon>Pleosporaceae</taxon>
        <taxon>Pyrenophora</taxon>
    </lineage>
</organism>
<feature type="chain" id="PRO_5044005969" evidence="6">
    <location>
        <begin position="21"/>
        <end position="609"/>
    </location>
</feature>
<feature type="region of interest" description="Disordered" evidence="5">
    <location>
        <begin position="244"/>
        <end position="573"/>
    </location>
</feature>
<feature type="compositionally biased region" description="Low complexity" evidence="5">
    <location>
        <begin position="478"/>
        <end position="501"/>
    </location>
</feature>
<feature type="signal peptide" evidence="6">
    <location>
        <begin position="1"/>
        <end position="20"/>
    </location>
</feature>
<keyword evidence="3" id="KW-0964">Secreted</keyword>
<dbReference type="Pfam" id="PF03443">
    <property type="entry name" value="AA9"/>
    <property type="match status" value="1"/>
</dbReference>
<evidence type="ECO:0000256" key="3">
    <source>
        <dbReference type="ARBA" id="ARBA00022525"/>
    </source>
</evidence>
<dbReference type="GO" id="GO:0005576">
    <property type="term" value="C:extracellular region"/>
    <property type="evidence" value="ECO:0007669"/>
    <property type="project" value="UniProtKB-SubCell"/>
</dbReference>
<evidence type="ECO:0000256" key="5">
    <source>
        <dbReference type="SAM" id="MobiDB-lite"/>
    </source>
</evidence>
<dbReference type="InterPro" id="IPR005103">
    <property type="entry name" value="AA9_LPMO"/>
</dbReference>
<accession>A0A6S6W0G1</accession>
<gene>
    <name evidence="8" type="ORF">PTTW11_04942</name>
</gene>
<dbReference type="PANTHER" id="PTHR33353">
    <property type="entry name" value="PUTATIVE (AFU_ORTHOLOGUE AFUA_1G12560)-RELATED"/>
    <property type="match status" value="1"/>
</dbReference>
<feature type="compositionally biased region" description="Low complexity" evidence="5">
    <location>
        <begin position="246"/>
        <end position="279"/>
    </location>
</feature>
<feature type="compositionally biased region" description="Low complexity" evidence="5">
    <location>
        <begin position="370"/>
        <end position="383"/>
    </location>
</feature>
<dbReference type="Gene3D" id="2.70.50.70">
    <property type="match status" value="1"/>
</dbReference>
<feature type="compositionally biased region" description="Gly residues" evidence="5">
    <location>
        <begin position="346"/>
        <end position="368"/>
    </location>
</feature>
<evidence type="ECO:0000256" key="1">
    <source>
        <dbReference type="ARBA" id="ARBA00001973"/>
    </source>
</evidence>
<sequence length="609" mass="60561">MYKTISSVGAIAALAATVTAHGTVTGVSINDQFITGFKLDFYYAKKNNGQIPQHIGWYAENTDNGFVGPSDYGNPDIICHKSASPDLSSDTLAKVEAGGTVTFDWTQWAQSHVGPLLTYVASYTGDISAVKKETLEWVKIDEAGYESGQWAAIKMINQNNSWPVTVPKNLAPGKYVFRHEAIALHSAGQANGAQNYPQCLNIEVTGSGTEKPKGVVGTKLYTATDPGILFNVYTPNIDYKIPGPPLFGSGSSGSSSGSSGSGSPKPGPSNSTPSSTAGPFSHEKPVVTPAPASKIGGTSTNSGKSPKHNAGTPSNGGAKGNIGTPVNDNGAPPSGNVDTPKNGGTPTSGGNDGDSSYGNGGNPFGPNGGKPPVSGGASPNGFPGFPGGSPPSGFPGFPDGGFPSGALFPGGFPGGAPPNGAPFPDGFPGGFPGDKPCPSDAPSNGGKAPSNGAPTNNKPAPGTGSAPGKGPSPSKNTPSNGTPASGSSSGSNNPFQGGFSFPDGKPANDGKPNANTPTNGKGHAASPSPTPTAAAAGKAGASSNTGGSSYSGTGGSAASSSGAPPSGDSGLPKVFTVDQFIKWLEKVAGQTDSTDGKKARRHARAFSRL</sequence>
<feature type="domain" description="Auxiliary Activity family 9 catalytic" evidence="7">
    <location>
        <begin position="21"/>
        <end position="235"/>
    </location>
</feature>
<dbReference type="AlphaFoldDB" id="A0A6S6W0G1"/>
<keyword evidence="4" id="KW-1015">Disulfide bond</keyword>
<evidence type="ECO:0000256" key="6">
    <source>
        <dbReference type="SAM" id="SignalP"/>
    </source>
</evidence>
<evidence type="ECO:0000259" key="7">
    <source>
        <dbReference type="Pfam" id="PF03443"/>
    </source>
</evidence>
<dbReference type="CDD" id="cd21175">
    <property type="entry name" value="LPMO_AA9"/>
    <property type="match status" value="1"/>
</dbReference>
<keyword evidence="6" id="KW-0732">Signal</keyword>
<evidence type="ECO:0000313" key="9">
    <source>
        <dbReference type="Proteomes" id="UP000472372"/>
    </source>
</evidence>